<evidence type="ECO:0000313" key="1">
    <source>
        <dbReference type="EMBL" id="AIA56038.1"/>
    </source>
</evidence>
<dbReference type="NCBIfam" id="TIGR02032">
    <property type="entry name" value="GG-red-SF"/>
    <property type="match status" value="1"/>
</dbReference>
<dbReference type="Gene3D" id="3.30.9.10">
    <property type="entry name" value="D-Amino Acid Oxidase, subunit A, domain 2"/>
    <property type="match status" value="1"/>
</dbReference>
<dbReference type="InterPro" id="IPR011777">
    <property type="entry name" value="Geranylgeranyl_Rdtase_fam"/>
</dbReference>
<reference evidence="1 2" key="1">
    <citation type="journal article" date="2009" name="J. Bacteriol.">
        <title>Draft genome sequence of the extremely acidophilic bacterium Acidithiobacillus caldus ATCC 51756 reveals metabolic versatility in the genus Acidithiobacillus.</title>
        <authorList>
            <person name="Valdes J."/>
            <person name="Quatrini R."/>
            <person name="Hallberg K."/>
            <person name="Dopson M."/>
            <person name="Valenzuela P.D."/>
            <person name="Holmes D.S."/>
        </authorList>
    </citation>
    <scope>NUCLEOTIDE SEQUENCE [LARGE SCALE GENOMIC DNA]</scope>
    <source>
        <strain evidence="2">ATCC 51756 / DSM 8584 / KU</strain>
    </source>
</reference>
<accession>A0A059ZX46</accession>
<dbReference type="AlphaFoldDB" id="A0A059ZX46"/>
<sequence>MHRVYDLLVVGAGPGGAAAAQTAAARGLRVLCVDRRRAIGVPVQCAEFVPMPLLRQVHETCSRVQDVVAMRSVLPSGAEDHRDFPGIMIDRARFDQGLAEAARAAGAEIRTHTTFRGWDGERAELEQDGRSWSVAARFLVGADGPHSVVATALGLPPQPIVQTRQYTVELRTPYADTDIFLSDDFPGGYAWLFPRGPVANLGLGADRRFADNLKIPLEALHRQMQERGLVGAEILARTGGAIPVGGIRPLVHPKALLVGDAAGLTHPITGAGIPAAVISGFAAGAAVADYLAGDQEALESYAEDMHDQFGPALERALRRRASLEAVWHTPAAADDRVMRSSWIAFEEYFAA</sequence>
<evidence type="ECO:0000313" key="2">
    <source>
        <dbReference type="Proteomes" id="UP000005522"/>
    </source>
</evidence>
<dbReference type="HOGENOM" id="CLU_024648_0_0_6"/>
<gene>
    <name evidence="1" type="ORF">Acaty_c2184</name>
</gene>
<dbReference type="InterPro" id="IPR036188">
    <property type="entry name" value="FAD/NAD-bd_sf"/>
</dbReference>
<dbReference type="GO" id="GO:0016628">
    <property type="term" value="F:oxidoreductase activity, acting on the CH-CH group of donors, NAD or NADP as acceptor"/>
    <property type="evidence" value="ECO:0007669"/>
    <property type="project" value="InterPro"/>
</dbReference>
<dbReference type="eggNOG" id="COG0644">
    <property type="taxonomic scope" value="Bacteria"/>
</dbReference>
<dbReference type="KEGG" id="acz:Acaty_c2184"/>
<organism evidence="1 2">
    <name type="scientific">Acidithiobacillus caldus (strain ATCC 51756 / DSM 8584 / KU)</name>
    <dbReference type="NCBI Taxonomy" id="637389"/>
    <lineage>
        <taxon>Bacteria</taxon>
        <taxon>Pseudomonadati</taxon>
        <taxon>Pseudomonadota</taxon>
        <taxon>Acidithiobacillia</taxon>
        <taxon>Acidithiobacillales</taxon>
        <taxon>Acidithiobacillaceae</taxon>
        <taxon>Acidithiobacillus</taxon>
    </lineage>
</organism>
<dbReference type="Gene3D" id="3.50.50.60">
    <property type="entry name" value="FAD/NAD(P)-binding domain"/>
    <property type="match status" value="1"/>
</dbReference>
<dbReference type="Pfam" id="PF05834">
    <property type="entry name" value="Lycopene_cycl"/>
    <property type="match status" value="1"/>
</dbReference>
<dbReference type="RefSeq" id="WP_004868639.1">
    <property type="nucleotide sequence ID" value="NZ_CP005986.1"/>
</dbReference>
<dbReference type="InterPro" id="IPR050407">
    <property type="entry name" value="Geranylgeranyl_reductase"/>
</dbReference>
<dbReference type="EMBL" id="CP005986">
    <property type="protein sequence ID" value="AIA56038.1"/>
    <property type="molecule type" value="Genomic_DNA"/>
</dbReference>
<protein>
    <submittedName>
        <fullName evidence="1">Geranylgeranyl reductase</fullName>
    </submittedName>
</protein>
<dbReference type="Proteomes" id="UP000005522">
    <property type="component" value="Chromosome"/>
</dbReference>
<dbReference type="PANTHER" id="PTHR42685:SF22">
    <property type="entry name" value="CONDITIONED MEDIUM FACTOR RECEPTOR 1"/>
    <property type="match status" value="1"/>
</dbReference>
<dbReference type="PANTHER" id="PTHR42685">
    <property type="entry name" value="GERANYLGERANYL DIPHOSPHATE REDUCTASE"/>
    <property type="match status" value="1"/>
</dbReference>
<proteinExistence type="predicted"/>
<name>A0A059ZX46_ACICK</name>
<dbReference type="SUPFAM" id="SSF51905">
    <property type="entry name" value="FAD/NAD(P)-binding domain"/>
    <property type="match status" value="1"/>
</dbReference>
<dbReference type="PRINTS" id="PR00420">
    <property type="entry name" value="RNGMNOXGNASE"/>
</dbReference>